<accession>A0A329CJX4</accession>
<protein>
    <submittedName>
        <fullName evidence="2">Uncharacterized protein</fullName>
    </submittedName>
</protein>
<sequence>MKKMFLICTLITSICGCAVNTAPLTRDQVAAKVAVKVGYAGCNGCNMVRTYVAPRLYRQQFINDPDFHGWLDLNLQLASTNYNTAGHAQAYRIVAGVIANGGFQDAWMTHVPGDLQDRCPRDAEVVRGYHGFHTGNGIEFWLVKDDGTYAALGHVADSNGETIKNLECFNNVGSGASWTQMIDLPAKVIEDARRQNRAIRIFAGRALTKYESTSDGYNPVTVAHTVRKGLMLEFSPDYLDGFADGLKRLGAGTPVAQ</sequence>
<name>A0A329CJX4_9BURK</name>
<dbReference type="PROSITE" id="PS51257">
    <property type="entry name" value="PROKAR_LIPOPROTEIN"/>
    <property type="match status" value="1"/>
</dbReference>
<proteinExistence type="predicted"/>
<dbReference type="EMBL" id="QLTK01000008">
    <property type="protein sequence ID" value="RAS32064.1"/>
    <property type="molecule type" value="Genomic_DNA"/>
</dbReference>
<feature type="signal peptide" evidence="1">
    <location>
        <begin position="1"/>
        <end position="18"/>
    </location>
</feature>
<dbReference type="Proteomes" id="UP000248918">
    <property type="component" value="Unassembled WGS sequence"/>
</dbReference>
<gene>
    <name evidence="2" type="ORF">BX591_108172</name>
</gene>
<comment type="caution">
    <text evidence="2">The sequence shown here is derived from an EMBL/GenBank/DDBJ whole genome shotgun (WGS) entry which is preliminary data.</text>
</comment>
<organism evidence="2 3">
    <name type="scientific">Paraburkholderia bryophila</name>
    <dbReference type="NCBI Taxonomy" id="420952"/>
    <lineage>
        <taxon>Bacteria</taxon>
        <taxon>Pseudomonadati</taxon>
        <taxon>Pseudomonadota</taxon>
        <taxon>Betaproteobacteria</taxon>
        <taxon>Burkholderiales</taxon>
        <taxon>Burkholderiaceae</taxon>
        <taxon>Paraburkholderia</taxon>
    </lineage>
</organism>
<evidence type="ECO:0000313" key="3">
    <source>
        <dbReference type="Proteomes" id="UP000248918"/>
    </source>
</evidence>
<feature type="chain" id="PRO_5016394362" evidence="1">
    <location>
        <begin position="19"/>
        <end position="257"/>
    </location>
</feature>
<dbReference type="AlphaFoldDB" id="A0A329CJX4"/>
<dbReference type="OrthoDB" id="9818922at2"/>
<dbReference type="RefSeq" id="WP_111932310.1">
    <property type="nucleotide sequence ID" value="NZ_CADFFP010000009.1"/>
</dbReference>
<evidence type="ECO:0000256" key="1">
    <source>
        <dbReference type="SAM" id="SignalP"/>
    </source>
</evidence>
<evidence type="ECO:0000313" key="2">
    <source>
        <dbReference type="EMBL" id="RAS32064.1"/>
    </source>
</evidence>
<keyword evidence="1" id="KW-0732">Signal</keyword>
<reference evidence="2 3" key="1">
    <citation type="submission" date="2018-06" db="EMBL/GenBank/DDBJ databases">
        <title>Genomic Encyclopedia of Type Strains, Phase III (KMG-III): the genomes of soil and plant-associated and newly described type strains.</title>
        <authorList>
            <person name="Whitman W."/>
        </authorList>
    </citation>
    <scope>NUCLEOTIDE SEQUENCE [LARGE SCALE GENOMIC DNA]</scope>
    <source>
        <strain evidence="2 3">LMG 23644</strain>
    </source>
</reference>